<evidence type="ECO:0000313" key="2">
    <source>
        <dbReference type="Proteomes" id="UP001172457"/>
    </source>
</evidence>
<dbReference type="EMBL" id="JARYMX010000006">
    <property type="protein sequence ID" value="KAJ9544622.1"/>
    <property type="molecule type" value="Genomic_DNA"/>
</dbReference>
<reference evidence="1" key="1">
    <citation type="submission" date="2023-03" db="EMBL/GenBank/DDBJ databases">
        <title>Chromosome-scale reference genome and RAD-based genetic map of yellow starthistle (Centaurea solstitialis) reveal putative structural variation and QTLs associated with invader traits.</title>
        <authorList>
            <person name="Reatini B."/>
            <person name="Cang F.A."/>
            <person name="Jiang Q."/>
            <person name="Mckibben M.T.W."/>
            <person name="Barker M.S."/>
            <person name="Rieseberg L.H."/>
            <person name="Dlugosch K.M."/>
        </authorList>
    </citation>
    <scope>NUCLEOTIDE SEQUENCE</scope>
    <source>
        <strain evidence="1">CAN-66</strain>
        <tissue evidence="1">Leaf</tissue>
    </source>
</reference>
<dbReference type="Pfam" id="PF08284">
    <property type="entry name" value="RVP_2"/>
    <property type="match status" value="1"/>
</dbReference>
<organism evidence="1 2">
    <name type="scientific">Centaurea solstitialis</name>
    <name type="common">yellow star-thistle</name>
    <dbReference type="NCBI Taxonomy" id="347529"/>
    <lineage>
        <taxon>Eukaryota</taxon>
        <taxon>Viridiplantae</taxon>
        <taxon>Streptophyta</taxon>
        <taxon>Embryophyta</taxon>
        <taxon>Tracheophyta</taxon>
        <taxon>Spermatophyta</taxon>
        <taxon>Magnoliopsida</taxon>
        <taxon>eudicotyledons</taxon>
        <taxon>Gunneridae</taxon>
        <taxon>Pentapetalae</taxon>
        <taxon>asterids</taxon>
        <taxon>campanulids</taxon>
        <taxon>Asterales</taxon>
        <taxon>Asteraceae</taxon>
        <taxon>Carduoideae</taxon>
        <taxon>Cardueae</taxon>
        <taxon>Centaureinae</taxon>
        <taxon>Centaurea</taxon>
    </lineage>
</organism>
<dbReference type="AlphaFoldDB" id="A0AA38W310"/>
<accession>A0AA38W310</accession>
<name>A0AA38W310_9ASTR</name>
<sequence>MRHPKDLEKVGCVVWVHYRLDLAYRVDLELECAIGKGEPVVVLWWILEAEDAPYVGSGLIIIVSFLGRIDKDKRSLGSCWVGLASLPLGYAKRLFGRTVPDVLEFTIEFRSNLIQIPREEVDVKIGMDWWSQNQAIVDCAGQMIRIQGPSGG</sequence>
<dbReference type="Proteomes" id="UP001172457">
    <property type="component" value="Chromosome 6"/>
</dbReference>
<gene>
    <name evidence="1" type="ORF">OSB04_024329</name>
</gene>
<keyword evidence="2" id="KW-1185">Reference proteome</keyword>
<proteinExistence type="predicted"/>
<evidence type="ECO:0000313" key="1">
    <source>
        <dbReference type="EMBL" id="KAJ9544622.1"/>
    </source>
</evidence>
<protein>
    <submittedName>
        <fullName evidence="1">Uncharacterized protein</fullName>
    </submittedName>
</protein>
<comment type="caution">
    <text evidence="1">The sequence shown here is derived from an EMBL/GenBank/DDBJ whole genome shotgun (WGS) entry which is preliminary data.</text>
</comment>